<evidence type="ECO:0000256" key="1">
    <source>
        <dbReference type="ARBA" id="ARBA00004319"/>
    </source>
</evidence>
<gene>
    <name evidence="9" type="ORF">ZYGM_003218</name>
</gene>
<keyword evidence="10" id="KW-1185">Reference proteome</keyword>
<sequence length="1349" mass="154961">MKLLATVVALLSVLECTICLSISLQSAGISEKLKIWTIAQHLFRGDKKDILSKIYPLVMQLDEKFENIPVGSLCEAVSNCLSELGEPDLASLMPLYCQGYPMGFPPTSNYNHSNSNSYFVLNKKRYDNSDDVFYLKSSELKKQAQVPDQTMIAVNDVVIGYNLEAPIIYFYGCPNEDEGIFEEFSRNLYSEATKNGKLRFIWRSTCYVGHDVKVGPFPVELSLRDGKSDIDVLPIDHLDIPHQFDKSKYGLISPTDNQMSNLDLKVAHLIAQKYNSSKNFNSTLGFARGIINNFPLLVPELITVKNDTEAIMKSNTNLTESGVDHKLLGLYINGQNWRLSSLDQYTLLNALESEYRRLKQLVSGLIKIYSKSSLITAKDLITRFSQISIPNLQQSQPIKIDMHRIRGFSESVIYFNDIEIDDQYRDLSTDINAFFEKSKFGEIPEYRHNWNELIFIIDFSRLEDQDTQLALEGLKRAIGVVTQGYPQRIGLLPLNTGNSDNIVRKIYELKDRDLLELEDFLSDMLVGGSKITSDYVDIPDVSKLLRNLQIYETSIIINGEIYPFRKNTWHYLIAKTIKKDVRYLKRELKRHLRREGDKVQPIIDVRGVLHLKSSEARHMKYTPDYFADSTYTTLDNTAMQAWDERILEYFKGEEYNILHTVTLVDDFNTLQALKRLHNLVGIKFVGVKFRIIHSGVLGATWNTLKKISSKPSFLEEIKLLIRNSSRGVPNNQLNSTILRNWLLDLKPEFLSATSFMLVNGRFIHFEENEIPQIRLFEVTIKREAQRTIDVLEALETMFPGFTNSKIDPEFIETISATLAKMFYQGTELYGNGPAFTTESSLSRFDMTGILPINNFTIFESDSNQDKPIDLVLVIDPLEERSQKLLSLITDVQHLPFLNVKIVLYPTTDLNFMPIDRIYVPDFPDELSNKLNDIESKFDVKVEVPQNFVLNGHKNVYGYLVEIHAFDKRQPVSEGIIDGLGDVCLELVDGNGKSVDKTITMKTFGYGQFIVPKLSSNFSIGSCDPRYRVVSFSSDARADYMPAKSVSVTSFNPVVIYVKLEKIDDAVQITAEDNVINIFTVPRNEPLFEQEYRNMVLYVLHSPQTSYMGVKFWLLDQPFISLSFRKFINAINLDSKLNGNIELLKYEWPPWLRPQRFLERRMDAYKVLFLDVLFPKSVSRVIYMDPLISQLPDPFKFNERVKTKLPFAMYRMLGHGYWETRYWSQRLGDRNLKFHSVQPTFVVNLRNLRAYDGGNKLRIHYQRLSADVLSLTKIDQDLINDAQEDVPIRTLSSSTIVFLDTRNQDLVDAWLRDFKNLVAEDDIITATAASTTPQITENIREVQDFTHDEL</sequence>
<feature type="domain" description="UGGT thioredoxin-like" evidence="7">
    <location>
        <begin position="410"/>
        <end position="588"/>
    </location>
</feature>
<dbReference type="OrthoDB" id="27683at2759"/>
<evidence type="ECO:0000313" key="10">
    <source>
        <dbReference type="Proteomes" id="UP000301737"/>
    </source>
</evidence>
<dbReference type="Pfam" id="PF18401">
    <property type="entry name" value="Thioredoxin_13"/>
    <property type="match status" value="1"/>
</dbReference>
<keyword evidence="3" id="KW-0256">Endoplasmic reticulum</keyword>
<feature type="domain" description="Glucosyltransferase 24 catalytic" evidence="8">
    <location>
        <begin position="1075"/>
        <end position="1293"/>
    </location>
</feature>
<evidence type="ECO:0000256" key="3">
    <source>
        <dbReference type="ARBA" id="ARBA00022824"/>
    </source>
</evidence>
<dbReference type="GO" id="GO:0036503">
    <property type="term" value="P:ERAD pathway"/>
    <property type="evidence" value="ECO:0007669"/>
    <property type="project" value="TreeGrafter"/>
</dbReference>
<evidence type="ECO:0000259" key="7">
    <source>
        <dbReference type="Pfam" id="PF18402"/>
    </source>
</evidence>
<evidence type="ECO:0000256" key="5">
    <source>
        <dbReference type="SAM" id="SignalP"/>
    </source>
</evidence>
<dbReference type="PANTHER" id="PTHR11226:SF0">
    <property type="entry name" value="UDP-GLUCOSE:GLYCOPROTEIN GLUCOSYLTRANSFERASE"/>
    <property type="match status" value="1"/>
</dbReference>
<feature type="domain" description="UGGT thioredoxin-like" evidence="6">
    <location>
        <begin position="257"/>
        <end position="363"/>
    </location>
</feature>
<dbReference type="GO" id="GO:0003980">
    <property type="term" value="F:UDP-glucose:glycoprotein glucosyltransferase activity"/>
    <property type="evidence" value="ECO:0007669"/>
    <property type="project" value="InterPro"/>
</dbReference>
<evidence type="ECO:0000256" key="2">
    <source>
        <dbReference type="ARBA" id="ARBA00022729"/>
    </source>
</evidence>
<dbReference type="InterPro" id="IPR040694">
    <property type="entry name" value="UGGT_TRXL_2"/>
</dbReference>
<dbReference type="InterPro" id="IPR009448">
    <property type="entry name" value="UDP-g_GGtrans"/>
</dbReference>
<comment type="caution">
    <text evidence="9">The sequence shown here is derived from an EMBL/GenBank/DDBJ whole genome shotgun (WGS) entry which is preliminary data.</text>
</comment>
<organism evidence="9 10">
    <name type="scientific">Zygosaccharomyces mellis</name>
    <dbReference type="NCBI Taxonomy" id="42258"/>
    <lineage>
        <taxon>Eukaryota</taxon>
        <taxon>Fungi</taxon>
        <taxon>Dikarya</taxon>
        <taxon>Ascomycota</taxon>
        <taxon>Saccharomycotina</taxon>
        <taxon>Saccharomycetes</taxon>
        <taxon>Saccharomycetales</taxon>
        <taxon>Saccharomycetaceae</taxon>
        <taxon>Zygosaccharomyces</taxon>
    </lineage>
</organism>
<evidence type="ECO:0008006" key="11">
    <source>
        <dbReference type="Google" id="ProtNLM"/>
    </source>
</evidence>
<keyword evidence="2 5" id="KW-0732">Signal</keyword>
<feature type="signal peptide" evidence="5">
    <location>
        <begin position="1"/>
        <end position="19"/>
    </location>
</feature>
<evidence type="ECO:0000256" key="4">
    <source>
        <dbReference type="ARBA" id="ARBA00023180"/>
    </source>
</evidence>
<dbReference type="Pfam" id="PF18402">
    <property type="entry name" value="Thioredoxin_14"/>
    <property type="match status" value="1"/>
</dbReference>
<keyword evidence="4" id="KW-0325">Glycoprotein</keyword>
<accession>A0A4C2E0U7</accession>
<proteinExistence type="predicted"/>
<evidence type="ECO:0000259" key="8">
    <source>
        <dbReference type="Pfam" id="PF18404"/>
    </source>
</evidence>
<dbReference type="GO" id="GO:0018279">
    <property type="term" value="P:protein N-linked glycosylation via asparagine"/>
    <property type="evidence" value="ECO:0007669"/>
    <property type="project" value="TreeGrafter"/>
</dbReference>
<evidence type="ECO:0000259" key="6">
    <source>
        <dbReference type="Pfam" id="PF18401"/>
    </source>
</evidence>
<dbReference type="GO" id="GO:0051082">
    <property type="term" value="F:unfolded protein binding"/>
    <property type="evidence" value="ECO:0007669"/>
    <property type="project" value="TreeGrafter"/>
</dbReference>
<dbReference type="GO" id="GO:0005788">
    <property type="term" value="C:endoplasmic reticulum lumen"/>
    <property type="evidence" value="ECO:0007669"/>
    <property type="project" value="UniProtKB-SubCell"/>
</dbReference>
<comment type="subcellular location">
    <subcellularLocation>
        <location evidence="1">Endoplasmic reticulum lumen</location>
    </subcellularLocation>
</comment>
<dbReference type="PANTHER" id="PTHR11226">
    <property type="entry name" value="UDP-GLUCOSE GLYCOPROTEIN:GLUCOSYLTRANSFERASE"/>
    <property type="match status" value="1"/>
</dbReference>
<feature type="chain" id="PRO_5020670569" description="Killer toxin resistant protein" evidence="5">
    <location>
        <begin position="20"/>
        <end position="1349"/>
    </location>
</feature>
<protein>
    <recommendedName>
        <fullName evidence="11">Killer toxin resistant protein</fullName>
    </recommendedName>
</protein>
<dbReference type="Proteomes" id="UP000301737">
    <property type="component" value="Unassembled WGS sequence"/>
</dbReference>
<evidence type="ECO:0000313" key="9">
    <source>
        <dbReference type="EMBL" id="GCE97531.1"/>
    </source>
</evidence>
<dbReference type="InterPro" id="IPR040497">
    <property type="entry name" value="Glyco_transf_24"/>
</dbReference>
<dbReference type="EMBL" id="BIMX01000002">
    <property type="protein sequence ID" value="GCE97531.1"/>
    <property type="molecule type" value="Genomic_DNA"/>
</dbReference>
<reference evidence="9 10" key="1">
    <citation type="submission" date="2019-01" db="EMBL/GenBank/DDBJ databases">
        <title>Draft Genome Sequencing of Zygosaccharomyces mellis Ca-7.</title>
        <authorList>
            <person name="Shiwa Y."/>
            <person name="Kanesaki Y."/>
            <person name="Ishige T."/>
            <person name="Mura K."/>
            <person name="Hori T."/>
            <person name="Tamura T."/>
        </authorList>
    </citation>
    <scope>NUCLEOTIDE SEQUENCE [LARGE SCALE GENOMIC DNA]</scope>
    <source>
        <strain evidence="9 10">Ca-7</strain>
    </source>
</reference>
<dbReference type="Pfam" id="PF18404">
    <property type="entry name" value="Glyco_transf_24"/>
    <property type="match status" value="1"/>
</dbReference>
<name>A0A4C2E0U7_9SACH</name>
<dbReference type="InterPro" id="IPR040692">
    <property type="entry name" value="UGGT_TRXL_3"/>
</dbReference>